<dbReference type="EMBL" id="OY288114">
    <property type="protein sequence ID" value="CAJ0854764.1"/>
    <property type="molecule type" value="Genomic_DNA"/>
</dbReference>
<feature type="region of interest" description="Disordered" evidence="1">
    <location>
        <begin position="124"/>
        <end position="143"/>
    </location>
</feature>
<organism evidence="2">
    <name type="scientific">freshwater sediment metagenome</name>
    <dbReference type="NCBI Taxonomy" id="556182"/>
    <lineage>
        <taxon>unclassified sequences</taxon>
        <taxon>metagenomes</taxon>
        <taxon>ecological metagenomes</taxon>
    </lineage>
</organism>
<evidence type="ECO:0000313" key="2">
    <source>
        <dbReference type="EMBL" id="CAJ0854764.1"/>
    </source>
</evidence>
<feature type="compositionally biased region" description="Basic and acidic residues" evidence="1">
    <location>
        <begin position="127"/>
        <end position="136"/>
    </location>
</feature>
<proteinExistence type="predicted"/>
<reference evidence="2" key="1">
    <citation type="submission" date="2023-07" db="EMBL/GenBank/DDBJ databases">
        <authorList>
            <person name="Pelsma A.J. K."/>
        </authorList>
    </citation>
    <scope>NUCLEOTIDE SEQUENCE</scope>
</reference>
<evidence type="ECO:0000256" key="1">
    <source>
        <dbReference type="SAM" id="MobiDB-lite"/>
    </source>
</evidence>
<dbReference type="AlphaFoldDB" id="A0AA48LXL5"/>
<sequence length="143" mass="15962">MRLILVEHGGECVCGDSACFASRSPEWAENTFQKVGVGKLAVIAARLLDESEGRFRWNYQFSSFGPCERGGGYDVFVCAEEMDDTPPECFSEMSNVLCRCFYMGFVRCLKPVIPFDLNRRSSVSAAKPEDVPERAGAKRASRR</sequence>
<accession>A0AA48LXL5</accession>
<name>A0AA48LXL5_9ZZZZ</name>
<gene>
    <name evidence="2" type="ORF">AMST5_00771</name>
</gene>
<protein>
    <submittedName>
        <fullName evidence="2">Uncharacterized protein</fullName>
    </submittedName>
</protein>